<feature type="region of interest" description="Disordered" evidence="1">
    <location>
        <begin position="148"/>
        <end position="177"/>
    </location>
</feature>
<dbReference type="EMBL" id="CAJOBC010064373">
    <property type="protein sequence ID" value="CAF4220895.1"/>
    <property type="molecule type" value="Genomic_DNA"/>
</dbReference>
<keyword evidence="6" id="KW-1185">Reference proteome</keyword>
<accession>A0A815HFV5</accession>
<evidence type="ECO:0000313" key="3">
    <source>
        <dbReference type="EMBL" id="CAF1350915.1"/>
    </source>
</evidence>
<name>A0A815HFV5_9BILA</name>
<gene>
    <name evidence="3" type="ORF">GPM918_LOCUS30904</name>
    <name evidence="2" type="ORF">OVA965_LOCUS23895</name>
    <name evidence="5" type="ORF">SRO942_LOCUS31536</name>
    <name evidence="4" type="ORF">TMI583_LOCUS24617</name>
</gene>
<reference evidence="3" key="1">
    <citation type="submission" date="2021-02" db="EMBL/GenBank/DDBJ databases">
        <authorList>
            <person name="Nowell W R."/>
        </authorList>
    </citation>
    <scope>NUCLEOTIDE SEQUENCE</scope>
</reference>
<dbReference type="AlphaFoldDB" id="A0A815HFV5"/>
<comment type="caution">
    <text evidence="3">The sequence shown here is derived from an EMBL/GenBank/DDBJ whole genome shotgun (WGS) entry which is preliminary data.</text>
</comment>
<evidence type="ECO:0000313" key="6">
    <source>
        <dbReference type="Proteomes" id="UP000663829"/>
    </source>
</evidence>
<protein>
    <submittedName>
        <fullName evidence="3">Uncharacterized protein</fullName>
    </submittedName>
</protein>
<dbReference type="EMBL" id="CAJOBA010035700">
    <property type="protein sequence ID" value="CAF4009215.1"/>
    <property type="molecule type" value="Genomic_DNA"/>
</dbReference>
<dbReference type="Proteomes" id="UP000677228">
    <property type="component" value="Unassembled WGS sequence"/>
</dbReference>
<evidence type="ECO:0000313" key="4">
    <source>
        <dbReference type="EMBL" id="CAF4009215.1"/>
    </source>
</evidence>
<dbReference type="Proteomes" id="UP000682733">
    <property type="component" value="Unassembled WGS sequence"/>
</dbReference>
<evidence type="ECO:0000313" key="5">
    <source>
        <dbReference type="EMBL" id="CAF4220895.1"/>
    </source>
</evidence>
<evidence type="ECO:0000256" key="1">
    <source>
        <dbReference type="SAM" id="MobiDB-lite"/>
    </source>
</evidence>
<dbReference type="Proteomes" id="UP000663829">
    <property type="component" value="Unassembled WGS sequence"/>
</dbReference>
<dbReference type="EMBL" id="CAJNOK010014166">
    <property type="protein sequence ID" value="CAF1199055.1"/>
    <property type="molecule type" value="Genomic_DNA"/>
</dbReference>
<dbReference type="EMBL" id="CAJNOQ010014903">
    <property type="protein sequence ID" value="CAF1350915.1"/>
    <property type="molecule type" value="Genomic_DNA"/>
</dbReference>
<dbReference type="Proteomes" id="UP000681722">
    <property type="component" value="Unassembled WGS sequence"/>
</dbReference>
<dbReference type="OrthoDB" id="10063119at2759"/>
<feature type="non-terminal residue" evidence="3">
    <location>
        <position position="1"/>
    </location>
</feature>
<feature type="compositionally biased region" description="Acidic residues" evidence="1">
    <location>
        <begin position="155"/>
        <end position="177"/>
    </location>
</feature>
<evidence type="ECO:0000313" key="2">
    <source>
        <dbReference type="EMBL" id="CAF1199055.1"/>
    </source>
</evidence>
<organism evidence="3 6">
    <name type="scientific">Didymodactylos carnosus</name>
    <dbReference type="NCBI Taxonomy" id="1234261"/>
    <lineage>
        <taxon>Eukaryota</taxon>
        <taxon>Metazoa</taxon>
        <taxon>Spiralia</taxon>
        <taxon>Gnathifera</taxon>
        <taxon>Rotifera</taxon>
        <taxon>Eurotatoria</taxon>
        <taxon>Bdelloidea</taxon>
        <taxon>Philodinida</taxon>
        <taxon>Philodinidae</taxon>
        <taxon>Didymodactylos</taxon>
    </lineage>
</organism>
<sequence>HSRSLRLRRQKNEIPYLGWSGVNSNPSGGIPGAFYGSGHNPNSGGYANVHTMIKNIESPSSNNFQVRPNYYGSRYNNIRASWQGNRLLTRYAPGSNGWYAIGGGGAVSNNLAVSTASPLGSTESQIAEHLADTISSLSNCGKVHYEEETTLDLGDMSDEYDREEGESAEDESTDAGG</sequence>
<proteinExistence type="predicted"/>